<dbReference type="PROSITE" id="PS51257">
    <property type="entry name" value="PROKAR_LIPOPROTEIN"/>
    <property type="match status" value="1"/>
</dbReference>
<evidence type="ECO:0000313" key="5">
    <source>
        <dbReference type="EMBL" id="MXV13714.1"/>
    </source>
</evidence>
<comment type="caution">
    <text evidence="5">The sequence shown here is derived from an EMBL/GenBank/DDBJ whole genome shotgun (WGS) entry which is preliminary data.</text>
</comment>
<accession>A0A7K1XS07</accession>
<evidence type="ECO:0000313" key="6">
    <source>
        <dbReference type="Proteomes" id="UP000451233"/>
    </source>
</evidence>
<name>A0A7K1XS07_9SPHI</name>
<dbReference type="AlphaFoldDB" id="A0A7K1XS07"/>
<evidence type="ECO:0000259" key="3">
    <source>
        <dbReference type="Pfam" id="PF13448"/>
    </source>
</evidence>
<protein>
    <submittedName>
        <fullName evidence="5">LruC domain-containing protein</fullName>
    </submittedName>
</protein>
<feature type="domain" description="DUF4842" evidence="4">
    <location>
        <begin position="476"/>
        <end position="685"/>
    </location>
</feature>
<evidence type="ECO:0000256" key="1">
    <source>
        <dbReference type="SAM" id="MobiDB-lite"/>
    </source>
</evidence>
<evidence type="ECO:0000259" key="4">
    <source>
        <dbReference type="Pfam" id="PF16130"/>
    </source>
</evidence>
<organism evidence="5 6">
    <name type="scientific">Hufsiella ginkgonis</name>
    <dbReference type="NCBI Taxonomy" id="2695274"/>
    <lineage>
        <taxon>Bacteria</taxon>
        <taxon>Pseudomonadati</taxon>
        <taxon>Bacteroidota</taxon>
        <taxon>Sphingobacteriia</taxon>
        <taxon>Sphingobacteriales</taxon>
        <taxon>Sphingobacteriaceae</taxon>
        <taxon>Hufsiella</taxon>
    </lineage>
</organism>
<keyword evidence="2" id="KW-0732">Signal</keyword>
<dbReference type="Pfam" id="PF16130">
    <property type="entry name" value="DUF4842"/>
    <property type="match status" value="1"/>
</dbReference>
<dbReference type="Pfam" id="PF13448">
    <property type="entry name" value="DUF4114"/>
    <property type="match status" value="1"/>
</dbReference>
<feature type="region of interest" description="Disordered" evidence="1">
    <location>
        <begin position="607"/>
        <end position="634"/>
    </location>
</feature>
<dbReference type="RefSeq" id="WP_160904746.1">
    <property type="nucleotide sequence ID" value="NZ_WVHS01000001.1"/>
</dbReference>
<evidence type="ECO:0000256" key="2">
    <source>
        <dbReference type="SAM" id="SignalP"/>
    </source>
</evidence>
<dbReference type="NCBIfam" id="TIGR04456">
    <property type="entry name" value="LruC_dom"/>
    <property type="match status" value="1"/>
</dbReference>
<keyword evidence="6" id="KW-1185">Reference proteome</keyword>
<feature type="domain" description="DUF4114" evidence="3">
    <location>
        <begin position="308"/>
        <end position="397"/>
    </location>
</feature>
<dbReference type="EMBL" id="WVHS01000001">
    <property type="protein sequence ID" value="MXV13714.1"/>
    <property type="molecule type" value="Genomic_DNA"/>
</dbReference>
<dbReference type="InterPro" id="IPR031025">
    <property type="entry name" value="LruC_dom"/>
</dbReference>
<dbReference type="Proteomes" id="UP000451233">
    <property type="component" value="Unassembled WGS sequence"/>
</dbReference>
<sequence>MKKTVILGLAFVALLAISSCSRKDDPTPEPPLPERVKAAPDGFDFATSRQVEVNLRLLTTNNSPLKGVLVNFLLPGSAAGDGSVLRAATDANGYIKGSVSVPSYQDTLIIQPNYPGLINNAKALITANVLSASLGGENGYGGNIVPDKLAPSKTGSSGPTVLVADPSTGIDYAYPSPYTTTSSAVKSLSTGVPKYLEATRDYVDQTSLNILAATFPEGSSNNVSVKHPEYLTATGTSVNVTKAGSLYVTFLSEVATYTSSLGYYTYPTANPPTTASDISKVTLVFPNTSANGSQGGLVAGDKVKIGPFTAGTSVGFVLMQDAWTGNSVSVTTQKFFTTPALNPETTTALKRHSLLLHETYTNIYLFGFEDRNRQTASTNPDKISADNDFNDLMFYVSPGDMISSAGIPSLFGESDSDSDGADDSEDEFVNDPLRAYADTTTWNTLAFEDLWPATGDYDMNDLVVQHRYRLIKNFDNNIVEIYGDYKVLAAGASYKDGFGVEFPFAPSLVKTVTGQRRSGANIITQLANGLEAGQTKAVIIPFDDYHSVIPNSSATDPSINTQPSLPKVNGELVSVKVEFNNPISATTLNIAAFNPFLISDQRRGYEVHLPGKTPTDKADKSLLGSGQDRSNSTTGKYYQTANNWPWAINIASTFVHPTETTAIHTVYLHFLDWAQSGGTQYADWYSNVGTGYRNVTGLFTK</sequence>
<feature type="chain" id="PRO_5029724707" evidence="2">
    <location>
        <begin position="24"/>
        <end position="701"/>
    </location>
</feature>
<gene>
    <name evidence="5" type="ORF">GS398_00220</name>
</gene>
<feature type="signal peptide" evidence="2">
    <location>
        <begin position="1"/>
        <end position="23"/>
    </location>
</feature>
<dbReference type="InterPro" id="IPR032295">
    <property type="entry name" value="DUF4842"/>
</dbReference>
<dbReference type="InterPro" id="IPR025193">
    <property type="entry name" value="DUF4114"/>
</dbReference>
<proteinExistence type="predicted"/>
<reference evidence="5 6" key="1">
    <citation type="submission" date="2019-11" db="EMBL/GenBank/DDBJ databases">
        <title>Pedobacter sp. HMF7056 Genome sequencing and assembly.</title>
        <authorList>
            <person name="Kang H."/>
            <person name="Kim H."/>
            <person name="Joh K."/>
        </authorList>
    </citation>
    <scope>NUCLEOTIDE SEQUENCE [LARGE SCALE GENOMIC DNA]</scope>
    <source>
        <strain evidence="5 6">HMF7056</strain>
    </source>
</reference>